<dbReference type="InterPro" id="IPR029058">
    <property type="entry name" value="AB_hydrolase_fold"/>
</dbReference>
<comment type="caution">
    <text evidence="2">The sequence shown here is derived from an EMBL/GenBank/DDBJ whole genome shotgun (WGS) entry which is preliminary data.</text>
</comment>
<organism evidence="2 3">
    <name type="scientific">Boletus reticuloceps</name>
    <dbReference type="NCBI Taxonomy" id="495285"/>
    <lineage>
        <taxon>Eukaryota</taxon>
        <taxon>Fungi</taxon>
        <taxon>Dikarya</taxon>
        <taxon>Basidiomycota</taxon>
        <taxon>Agaricomycotina</taxon>
        <taxon>Agaricomycetes</taxon>
        <taxon>Agaricomycetidae</taxon>
        <taxon>Boletales</taxon>
        <taxon>Boletineae</taxon>
        <taxon>Boletaceae</taxon>
        <taxon>Boletoideae</taxon>
        <taxon>Boletus</taxon>
    </lineage>
</organism>
<dbReference type="GO" id="GO:0005829">
    <property type="term" value="C:cytosol"/>
    <property type="evidence" value="ECO:0007669"/>
    <property type="project" value="TreeGrafter"/>
</dbReference>
<keyword evidence="3" id="KW-1185">Reference proteome</keyword>
<dbReference type="AlphaFoldDB" id="A0A8I2YX07"/>
<evidence type="ECO:0000256" key="1">
    <source>
        <dbReference type="SAM" id="Phobius"/>
    </source>
</evidence>
<dbReference type="SUPFAM" id="SSF53474">
    <property type="entry name" value="alpha/beta-Hydrolases"/>
    <property type="match status" value="1"/>
</dbReference>
<dbReference type="InterPro" id="IPR014186">
    <property type="entry name" value="S-formylglutathione_hydrol"/>
</dbReference>
<evidence type="ECO:0000313" key="3">
    <source>
        <dbReference type="Proteomes" id="UP000683000"/>
    </source>
</evidence>
<name>A0A8I2YX07_9AGAM</name>
<dbReference type="GO" id="GO:0046294">
    <property type="term" value="P:formaldehyde catabolic process"/>
    <property type="evidence" value="ECO:0007669"/>
    <property type="project" value="InterPro"/>
</dbReference>
<reference evidence="2" key="1">
    <citation type="submission" date="2021-03" db="EMBL/GenBank/DDBJ databases">
        <title>Evolutionary innovations through gain and loss of genes in the ectomycorrhizal Boletales.</title>
        <authorList>
            <person name="Wu G."/>
            <person name="Miyauchi S."/>
            <person name="Morin E."/>
            <person name="Yang Z.-L."/>
            <person name="Xu J."/>
            <person name="Martin F.M."/>
        </authorList>
    </citation>
    <scope>NUCLEOTIDE SEQUENCE</scope>
    <source>
        <strain evidence="2">BR01</strain>
    </source>
</reference>
<proteinExistence type="predicted"/>
<dbReference type="EMBL" id="JAGFBS010000002">
    <property type="protein sequence ID" value="KAG6381024.1"/>
    <property type="molecule type" value="Genomic_DNA"/>
</dbReference>
<dbReference type="PANTHER" id="PTHR10061">
    <property type="entry name" value="S-FORMYLGLUTATHIONE HYDROLASE"/>
    <property type="match status" value="1"/>
</dbReference>
<dbReference type="GO" id="GO:0018738">
    <property type="term" value="F:S-formylglutathione hydrolase activity"/>
    <property type="evidence" value="ECO:0007669"/>
    <property type="project" value="InterPro"/>
</dbReference>
<protein>
    <submittedName>
        <fullName evidence="2">Carbohydrate esterase family 1 protein</fullName>
    </submittedName>
</protein>
<keyword evidence="1" id="KW-0472">Membrane</keyword>
<keyword evidence="1" id="KW-1133">Transmembrane helix</keyword>
<accession>A0A8I2YX07</accession>
<dbReference type="OrthoDB" id="420518at2759"/>
<dbReference type="PANTHER" id="PTHR10061:SF0">
    <property type="entry name" value="S-FORMYLGLUTATHIONE HYDROLASE"/>
    <property type="match status" value="1"/>
</dbReference>
<sequence length="217" mass="23359">MCYSAQKGGFMRDAATEGIAILFPDTSPRGAGIEDETAAWDFGVGKSGDHAGGAKQYRSCSAFSPICEPSAVPWGQKAFRGYLAGGVEEGKANYDASVLVGKVKGAINILIDYVRIFLIPALSGAPCGRAYTDSSIQGTADTFLYQLHPEVFLKAARDAGHDEVQVRVRCHEGYDHSYYFISSFASDHIHCKYFVGVLGGMTELVIMSIVHANFLKA</sequence>
<dbReference type="Gene3D" id="3.40.50.1820">
    <property type="entry name" value="alpha/beta hydrolase"/>
    <property type="match status" value="2"/>
</dbReference>
<dbReference type="Proteomes" id="UP000683000">
    <property type="component" value="Unassembled WGS sequence"/>
</dbReference>
<gene>
    <name evidence="2" type="ORF">JVT61DRAFT_5419</name>
</gene>
<evidence type="ECO:0000313" key="2">
    <source>
        <dbReference type="EMBL" id="KAG6381024.1"/>
    </source>
</evidence>
<keyword evidence="1" id="KW-0812">Transmembrane</keyword>
<feature type="transmembrane region" description="Helical" evidence="1">
    <location>
        <begin position="193"/>
        <end position="215"/>
    </location>
</feature>